<organism evidence="13 14">
    <name type="scientific">Globicatella sulfidifaciens</name>
    <dbReference type="NCBI Taxonomy" id="136093"/>
    <lineage>
        <taxon>Bacteria</taxon>
        <taxon>Bacillati</taxon>
        <taxon>Bacillota</taxon>
        <taxon>Bacilli</taxon>
        <taxon>Lactobacillales</taxon>
        <taxon>Aerococcaceae</taxon>
        <taxon>Globicatella</taxon>
    </lineage>
</organism>
<name>A0A7X8C4X0_9LACT</name>
<evidence type="ECO:0000256" key="1">
    <source>
        <dbReference type="ARBA" id="ARBA00008226"/>
    </source>
</evidence>
<reference evidence="13 14" key="1">
    <citation type="journal article" date="2020" name="Biotechnol. Biofuels">
        <title>New insights from the biogas microbiome by comprehensive genome-resolved metagenomics of nearly 1600 species originating from multiple anaerobic digesters.</title>
        <authorList>
            <person name="Campanaro S."/>
            <person name="Treu L."/>
            <person name="Rodriguez-R L.M."/>
            <person name="Kovalovszki A."/>
            <person name="Ziels R.M."/>
            <person name="Maus I."/>
            <person name="Zhu X."/>
            <person name="Kougias P.G."/>
            <person name="Basile A."/>
            <person name="Luo G."/>
            <person name="Schluter A."/>
            <person name="Konstantinidis K.T."/>
            <person name="Angelidaki I."/>
        </authorList>
    </citation>
    <scope>NUCLEOTIDE SEQUENCE [LARGE SCALE GENOMIC DNA]</scope>
    <source>
        <strain evidence="13">AS23ysBPME_34</strain>
    </source>
</reference>
<feature type="domain" description="Class II Histidinyl-tRNA synthetase (HisRS)-like catalytic core" evidence="12">
    <location>
        <begin position="2"/>
        <end position="80"/>
    </location>
</feature>
<dbReference type="GO" id="GO:0006427">
    <property type="term" value="P:histidyl-tRNA aminoacylation"/>
    <property type="evidence" value="ECO:0007669"/>
    <property type="project" value="TreeGrafter"/>
</dbReference>
<comment type="similarity">
    <text evidence="1">Belongs to the class-II aminoacyl-tRNA synthetase family.</text>
</comment>
<dbReference type="AlphaFoldDB" id="A0A7X8C4X0"/>
<dbReference type="InterPro" id="IPR036621">
    <property type="entry name" value="Anticodon-bd_dom_sf"/>
</dbReference>
<protein>
    <recommendedName>
        <fullName evidence="2">histidine--tRNA ligase</fullName>
        <ecNumber evidence="2">6.1.1.21</ecNumber>
    </recommendedName>
    <alternativeName>
        <fullName evidence="9">Histidyl-tRNA synthetase</fullName>
    </alternativeName>
</protein>
<dbReference type="SUPFAM" id="SSF52954">
    <property type="entry name" value="Class II aaRS ABD-related"/>
    <property type="match status" value="1"/>
</dbReference>
<dbReference type="EC" id="6.1.1.21" evidence="2"/>
<dbReference type="GO" id="GO:0005737">
    <property type="term" value="C:cytoplasm"/>
    <property type="evidence" value="ECO:0007669"/>
    <property type="project" value="InterPro"/>
</dbReference>
<dbReference type="Gene3D" id="3.40.50.800">
    <property type="entry name" value="Anticodon-binding domain"/>
    <property type="match status" value="1"/>
</dbReference>
<keyword evidence="4 13" id="KW-0436">Ligase</keyword>
<dbReference type="SUPFAM" id="SSF55681">
    <property type="entry name" value="Class II aaRS and biotin synthetases"/>
    <property type="match status" value="1"/>
</dbReference>
<dbReference type="EMBL" id="JAAYSM010000320">
    <property type="protein sequence ID" value="NLJ19052.1"/>
    <property type="molecule type" value="Genomic_DNA"/>
</dbReference>
<dbReference type="GO" id="GO:0005524">
    <property type="term" value="F:ATP binding"/>
    <property type="evidence" value="ECO:0007669"/>
    <property type="project" value="UniProtKB-KW"/>
</dbReference>
<dbReference type="CDD" id="cd00859">
    <property type="entry name" value="HisRS_anticodon"/>
    <property type="match status" value="1"/>
</dbReference>
<evidence type="ECO:0000256" key="10">
    <source>
        <dbReference type="ARBA" id="ARBA00047639"/>
    </source>
</evidence>
<evidence type="ECO:0000256" key="3">
    <source>
        <dbReference type="ARBA" id="ARBA00022490"/>
    </source>
</evidence>
<evidence type="ECO:0000259" key="11">
    <source>
        <dbReference type="Pfam" id="PF03129"/>
    </source>
</evidence>
<feature type="domain" description="Anticodon-binding" evidence="11">
    <location>
        <begin position="99"/>
        <end position="183"/>
    </location>
</feature>
<dbReference type="InterPro" id="IPR033656">
    <property type="entry name" value="HisRS_anticodon"/>
</dbReference>
<evidence type="ECO:0000256" key="6">
    <source>
        <dbReference type="ARBA" id="ARBA00022840"/>
    </source>
</evidence>
<comment type="caution">
    <text evidence="13">The sequence shown here is derived from an EMBL/GenBank/DDBJ whole genome shotgun (WGS) entry which is preliminary data.</text>
</comment>
<evidence type="ECO:0000256" key="5">
    <source>
        <dbReference type="ARBA" id="ARBA00022741"/>
    </source>
</evidence>
<dbReference type="GO" id="GO:0004821">
    <property type="term" value="F:histidine-tRNA ligase activity"/>
    <property type="evidence" value="ECO:0007669"/>
    <property type="project" value="UniProtKB-EC"/>
</dbReference>
<dbReference type="GO" id="GO:0140096">
    <property type="term" value="F:catalytic activity, acting on a protein"/>
    <property type="evidence" value="ECO:0007669"/>
    <property type="project" value="UniProtKB-ARBA"/>
</dbReference>
<gene>
    <name evidence="13" type="ORF">GX355_09335</name>
</gene>
<dbReference type="InterPro" id="IPR004154">
    <property type="entry name" value="Anticodon-bd"/>
</dbReference>
<keyword evidence="6" id="KW-0067">ATP-binding</keyword>
<evidence type="ECO:0000256" key="8">
    <source>
        <dbReference type="ARBA" id="ARBA00023146"/>
    </source>
</evidence>
<keyword evidence="8" id="KW-0030">Aminoacyl-tRNA synthetase</keyword>
<dbReference type="Pfam" id="PF13393">
    <property type="entry name" value="tRNA-synt_His"/>
    <property type="match status" value="1"/>
</dbReference>
<feature type="non-terminal residue" evidence="13">
    <location>
        <position position="1"/>
    </location>
</feature>
<evidence type="ECO:0000313" key="14">
    <source>
        <dbReference type="Proteomes" id="UP000541058"/>
    </source>
</evidence>
<dbReference type="Pfam" id="PF03129">
    <property type="entry name" value="HGTP_anticodon"/>
    <property type="match status" value="1"/>
</dbReference>
<dbReference type="InterPro" id="IPR041715">
    <property type="entry name" value="HisRS-like_core"/>
</dbReference>
<evidence type="ECO:0000313" key="13">
    <source>
        <dbReference type="EMBL" id="NLJ19052.1"/>
    </source>
</evidence>
<sequence>QHFEQVQAMLKALDIPYTVNPLIVRGLDYYQDTIFEIIVNDDAIGAQSTVIGGGRYDGLVEQLGGPQAPGFGFGLGMERLLLLLEQQKIELPEEEPLDLFVLTMGDAVNIKALQIVQAARQAGYFAERDYLGRSLKSQFKTADKLNAKLTLTLGENELETGKVTIKNKALDKQKEVAIDDLLADFENIYRELTTDTSAIDKYFRGE</sequence>
<accession>A0A7X8C4X0</accession>
<proteinExistence type="inferred from homology"/>
<dbReference type="RefSeq" id="WP_276649338.1">
    <property type="nucleotide sequence ID" value="NZ_JAAYSM010000320.1"/>
</dbReference>
<dbReference type="Gene3D" id="3.30.930.10">
    <property type="entry name" value="Bira Bifunctional Protein, Domain 2"/>
    <property type="match status" value="1"/>
</dbReference>
<evidence type="ECO:0000256" key="2">
    <source>
        <dbReference type="ARBA" id="ARBA00012815"/>
    </source>
</evidence>
<comment type="catalytic activity">
    <reaction evidence="10">
        <text>tRNA(His) + L-histidine + ATP = L-histidyl-tRNA(His) + AMP + diphosphate + H(+)</text>
        <dbReference type="Rhea" id="RHEA:17313"/>
        <dbReference type="Rhea" id="RHEA-COMP:9665"/>
        <dbReference type="Rhea" id="RHEA-COMP:9689"/>
        <dbReference type="ChEBI" id="CHEBI:15378"/>
        <dbReference type="ChEBI" id="CHEBI:30616"/>
        <dbReference type="ChEBI" id="CHEBI:33019"/>
        <dbReference type="ChEBI" id="CHEBI:57595"/>
        <dbReference type="ChEBI" id="CHEBI:78442"/>
        <dbReference type="ChEBI" id="CHEBI:78527"/>
        <dbReference type="ChEBI" id="CHEBI:456215"/>
        <dbReference type="EC" id="6.1.1.21"/>
    </reaction>
</comment>
<evidence type="ECO:0000256" key="4">
    <source>
        <dbReference type="ARBA" id="ARBA00022598"/>
    </source>
</evidence>
<dbReference type="GO" id="GO:0016740">
    <property type="term" value="F:transferase activity"/>
    <property type="evidence" value="ECO:0007669"/>
    <property type="project" value="UniProtKB-ARBA"/>
</dbReference>
<keyword evidence="7" id="KW-0648">Protein biosynthesis</keyword>
<evidence type="ECO:0000256" key="9">
    <source>
        <dbReference type="ARBA" id="ARBA00030619"/>
    </source>
</evidence>
<evidence type="ECO:0000259" key="12">
    <source>
        <dbReference type="Pfam" id="PF13393"/>
    </source>
</evidence>
<keyword evidence="5" id="KW-0547">Nucleotide-binding</keyword>
<dbReference type="PANTHER" id="PTHR43707:SF1">
    <property type="entry name" value="HISTIDINE--TRNA LIGASE, MITOCHONDRIAL-RELATED"/>
    <property type="match status" value="1"/>
</dbReference>
<keyword evidence="3" id="KW-0963">Cytoplasm</keyword>
<dbReference type="InterPro" id="IPR004516">
    <property type="entry name" value="HisRS/HisZ"/>
</dbReference>
<dbReference type="Proteomes" id="UP000541058">
    <property type="component" value="Unassembled WGS sequence"/>
</dbReference>
<evidence type="ECO:0000256" key="7">
    <source>
        <dbReference type="ARBA" id="ARBA00022917"/>
    </source>
</evidence>
<dbReference type="PANTHER" id="PTHR43707">
    <property type="entry name" value="HISTIDYL-TRNA SYNTHETASE"/>
    <property type="match status" value="1"/>
</dbReference>
<dbReference type="InterPro" id="IPR045864">
    <property type="entry name" value="aa-tRNA-synth_II/BPL/LPL"/>
</dbReference>